<evidence type="ECO:0000256" key="1">
    <source>
        <dbReference type="SAM" id="MobiDB-lite"/>
    </source>
</evidence>
<dbReference type="GO" id="GO:0016787">
    <property type="term" value="F:hydrolase activity"/>
    <property type="evidence" value="ECO:0007669"/>
    <property type="project" value="UniProtKB-KW"/>
</dbReference>
<evidence type="ECO:0000313" key="3">
    <source>
        <dbReference type="Proteomes" id="UP000197666"/>
    </source>
</evidence>
<evidence type="ECO:0000313" key="2">
    <source>
        <dbReference type="EMBL" id="TPR10168.1"/>
    </source>
</evidence>
<dbReference type="VEuPathDB" id="FungiDB:An12g02180"/>
<dbReference type="VEuPathDB" id="FungiDB:An12g02175"/>
<reference evidence="3" key="1">
    <citation type="submission" date="2018-10" db="EMBL/GenBank/DDBJ databases">
        <title>FDA dAtabase for Regulatory Grade micrObial Sequences (FDA-ARGOS): Supporting development and validation of Infectious Disease Dx tests.</title>
        <authorList>
            <person name="Kerrigan L."/>
            <person name="Tallon L."/>
            <person name="Sadzewicz L."/>
            <person name="Sengamalay N."/>
            <person name="Ott S."/>
            <person name="Godinez A."/>
            <person name="Nagaraj S."/>
            <person name="Vavikolanu K."/>
            <person name="Nadendla S."/>
            <person name="George J."/>
            <person name="Sichtig H."/>
        </authorList>
    </citation>
    <scope>NUCLEOTIDE SEQUENCE [LARGE SCALE GENOMIC DNA]</scope>
    <source>
        <strain evidence="3">FDAARGOS_311</strain>
    </source>
</reference>
<feature type="region of interest" description="Disordered" evidence="1">
    <location>
        <begin position="14"/>
        <end position="49"/>
    </location>
</feature>
<keyword evidence="2" id="KW-0378">Hydrolase</keyword>
<name>A0A3F3RPY0_ASPNG</name>
<organism evidence="2 3">
    <name type="scientific">Aspergillus niger</name>
    <dbReference type="NCBI Taxonomy" id="5061"/>
    <lineage>
        <taxon>Eukaryota</taxon>
        <taxon>Fungi</taxon>
        <taxon>Dikarya</taxon>
        <taxon>Ascomycota</taxon>
        <taxon>Pezizomycotina</taxon>
        <taxon>Eurotiomycetes</taxon>
        <taxon>Eurotiomycetidae</taxon>
        <taxon>Eurotiales</taxon>
        <taxon>Aspergillaceae</taxon>
        <taxon>Aspergillus</taxon>
        <taxon>Aspergillus subgen. Circumdati</taxon>
    </lineage>
</organism>
<sequence>MSWSTFVDFALAPWQTQGQNREEKPTPSQSYDHENAPCRSMQHSPSSNVNEPNKILLAIYSCGRLLYKTASAVLPSFIFFGSTPEQQRDEPLQLQHDEQIVEQCVADKNDRASIHNDDLSKGREELTESLNSALSHDSQLLKELDQCDFVYDVMAGPPGKNQLRRCMMLSFHADTDIMSKEAHQRLGTSIEPYQGAPIPVLGLQDSKPVGIAEVQWSFCGRSKPYRTAFYVVEDVEYDLLIGRPSMRQHELYRVDPAIAERLRDSYRRQ</sequence>
<feature type="compositionally biased region" description="Basic and acidic residues" evidence="1">
    <location>
        <begin position="20"/>
        <end position="36"/>
    </location>
</feature>
<dbReference type="Proteomes" id="UP000197666">
    <property type="component" value="Unassembled WGS sequence"/>
</dbReference>
<protein>
    <submittedName>
        <fullName evidence="2">Cellulase (Glycosyl hydrolase 5) family protein</fullName>
    </submittedName>
</protein>
<comment type="caution">
    <text evidence="2">The sequence shown here is derived from an EMBL/GenBank/DDBJ whole genome shotgun (WGS) entry which is preliminary data.</text>
</comment>
<accession>A0A3F3RPY0</accession>
<dbReference type="VEuPathDB" id="FungiDB:ATCC64974_73410"/>
<dbReference type="AlphaFoldDB" id="A0A3F3RPY0"/>
<proteinExistence type="predicted"/>
<dbReference type="VEuPathDB" id="FungiDB:ASPNIDRAFT2_1185847"/>
<dbReference type="VEuPathDB" id="FungiDB:M747DRAFT_31537"/>
<dbReference type="EMBL" id="NKJJ02000008">
    <property type="protein sequence ID" value="TPR10168.1"/>
    <property type="molecule type" value="Genomic_DNA"/>
</dbReference>
<gene>
    <name evidence="2" type="ORF">CAN33_0055120</name>
</gene>